<feature type="domain" description="SCP" evidence="1">
    <location>
        <begin position="1"/>
        <end position="167"/>
    </location>
</feature>
<dbReference type="Proteomes" id="UP000887565">
    <property type="component" value="Unplaced"/>
</dbReference>
<keyword evidence="2" id="KW-1185">Reference proteome</keyword>
<dbReference type="InterPro" id="IPR001283">
    <property type="entry name" value="CRISP-related"/>
</dbReference>
<dbReference type="Pfam" id="PF00188">
    <property type="entry name" value="CAP"/>
    <property type="match status" value="1"/>
</dbReference>
<name>A0A915J2U7_ROMCU</name>
<evidence type="ECO:0000313" key="3">
    <source>
        <dbReference type="WBParaSite" id="nRc.2.0.1.t20198-RA"/>
    </source>
</evidence>
<dbReference type="AlphaFoldDB" id="A0A915J2U7"/>
<dbReference type="WBParaSite" id="nRc.2.0.1.t20198-RA">
    <property type="protein sequence ID" value="nRc.2.0.1.t20198-RA"/>
    <property type="gene ID" value="nRc.2.0.1.g20198"/>
</dbReference>
<evidence type="ECO:0000259" key="1">
    <source>
        <dbReference type="SMART" id="SM00198"/>
    </source>
</evidence>
<organism evidence="2 3">
    <name type="scientific">Romanomermis culicivorax</name>
    <name type="common">Nematode worm</name>
    <dbReference type="NCBI Taxonomy" id="13658"/>
    <lineage>
        <taxon>Eukaryota</taxon>
        <taxon>Metazoa</taxon>
        <taxon>Ecdysozoa</taxon>
        <taxon>Nematoda</taxon>
        <taxon>Enoplea</taxon>
        <taxon>Dorylaimia</taxon>
        <taxon>Mermithida</taxon>
        <taxon>Mermithoidea</taxon>
        <taxon>Mermithidae</taxon>
        <taxon>Romanomermis</taxon>
    </lineage>
</organism>
<dbReference type="PANTHER" id="PTHR10334">
    <property type="entry name" value="CYSTEINE-RICH SECRETORY PROTEIN-RELATED"/>
    <property type="match status" value="1"/>
</dbReference>
<accession>A0A915J2U7</accession>
<dbReference type="SMART" id="SM00198">
    <property type="entry name" value="SCP"/>
    <property type="match status" value="1"/>
</dbReference>
<dbReference type="InterPro" id="IPR014044">
    <property type="entry name" value="CAP_dom"/>
</dbReference>
<protein>
    <submittedName>
        <fullName evidence="3">SCP domain-containing protein</fullName>
    </submittedName>
</protein>
<proteinExistence type="predicted"/>
<dbReference type="SUPFAM" id="SSF55797">
    <property type="entry name" value="PR-1-like"/>
    <property type="match status" value="1"/>
</dbReference>
<dbReference type="Gene3D" id="3.40.33.10">
    <property type="entry name" value="CAP"/>
    <property type="match status" value="1"/>
</dbReference>
<dbReference type="InterPro" id="IPR035940">
    <property type="entry name" value="CAP_sf"/>
</dbReference>
<sequence length="300" mass="34293">IWDDILASKAKQWADKCILSRTSKLYINDNQEATKKNNKIKNRTLNYGENIFIAPLFNPIEEQDQLKSVVYKTMEQWFGEYIYFKYPDKCRKNKYCGHYTQRLWLQKFSTNRNLVKVVIFEKLVWSSTSKVGCAISQCLTDQKTSDSRFFLAYTMACFYDPPRFILKLEMKWPASPSHPHGPVCWCGQSDNTGPGVAVQFGLANCGLQREVSSYTPPKLAQNTTTTQSAPLCATKDPFSHPEGLKKNCEAFVTTRFCEALYFNQLDVRAETAITEQGGVGKSIIRLRRVRGLLDSSNIQK</sequence>
<evidence type="ECO:0000313" key="2">
    <source>
        <dbReference type="Proteomes" id="UP000887565"/>
    </source>
</evidence>
<dbReference type="CDD" id="cd05380">
    <property type="entry name" value="CAP_euk"/>
    <property type="match status" value="1"/>
</dbReference>
<reference evidence="3" key="1">
    <citation type="submission" date="2022-11" db="UniProtKB">
        <authorList>
            <consortium name="WormBaseParasite"/>
        </authorList>
    </citation>
    <scope>IDENTIFICATION</scope>
</reference>